<sequence>MDYQSSVLKDSDKDKEDYADQSLDSDNLVMTNSDLTKSSDTTYSDISTNNCTSESLTSSVSTPDTIVSRIPRRKTPSRIPISPARVAVNNNNNNNKENTQETKIPKSKIPHKSNKPKLKVRHFFIKSPLTYFACSCTVRQQKFKRRQTYM</sequence>
<accession>A0AAV8YH08</accession>
<dbReference type="AlphaFoldDB" id="A0AAV8YH08"/>
<evidence type="ECO:0000313" key="2">
    <source>
        <dbReference type="EMBL" id="KAJ8950255.1"/>
    </source>
</evidence>
<proteinExistence type="predicted"/>
<feature type="region of interest" description="Disordered" evidence="1">
    <location>
        <begin position="1"/>
        <end position="113"/>
    </location>
</feature>
<feature type="compositionally biased region" description="Basic and acidic residues" evidence="1">
    <location>
        <begin position="9"/>
        <end position="18"/>
    </location>
</feature>
<gene>
    <name evidence="2" type="ORF">NQ314_007960</name>
</gene>
<keyword evidence="3" id="KW-1185">Reference proteome</keyword>
<dbReference type="EMBL" id="JANEYF010002183">
    <property type="protein sequence ID" value="KAJ8950255.1"/>
    <property type="molecule type" value="Genomic_DNA"/>
</dbReference>
<evidence type="ECO:0000313" key="3">
    <source>
        <dbReference type="Proteomes" id="UP001162156"/>
    </source>
</evidence>
<reference evidence="2" key="1">
    <citation type="journal article" date="2023" name="Insect Mol. Biol.">
        <title>Genome sequencing provides insights into the evolution of gene families encoding plant cell wall-degrading enzymes in longhorned beetles.</title>
        <authorList>
            <person name="Shin N.R."/>
            <person name="Okamura Y."/>
            <person name="Kirsch R."/>
            <person name="Pauchet Y."/>
        </authorList>
    </citation>
    <scope>NUCLEOTIDE SEQUENCE</scope>
    <source>
        <strain evidence="2">RBIC_L_NR</strain>
    </source>
</reference>
<name>A0AAV8YH08_9CUCU</name>
<comment type="caution">
    <text evidence="2">The sequence shown here is derived from an EMBL/GenBank/DDBJ whole genome shotgun (WGS) entry which is preliminary data.</text>
</comment>
<evidence type="ECO:0000256" key="1">
    <source>
        <dbReference type="SAM" id="MobiDB-lite"/>
    </source>
</evidence>
<feature type="compositionally biased region" description="Polar residues" evidence="1">
    <location>
        <begin position="22"/>
        <end position="65"/>
    </location>
</feature>
<dbReference type="Proteomes" id="UP001162156">
    <property type="component" value="Unassembled WGS sequence"/>
</dbReference>
<protein>
    <submittedName>
        <fullName evidence="2">Uncharacterized protein</fullName>
    </submittedName>
</protein>
<organism evidence="2 3">
    <name type="scientific">Rhamnusium bicolor</name>
    <dbReference type="NCBI Taxonomy" id="1586634"/>
    <lineage>
        <taxon>Eukaryota</taxon>
        <taxon>Metazoa</taxon>
        <taxon>Ecdysozoa</taxon>
        <taxon>Arthropoda</taxon>
        <taxon>Hexapoda</taxon>
        <taxon>Insecta</taxon>
        <taxon>Pterygota</taxon>
        <taxon>Neoptera</taxon>
        <taxon>Endopterygota</taxon>
        <taxon>Coleoptera</taxon>
        <taxon>Polyphaga</taxon>
        <taxon>Cucujiformia</taxon>
        <taxon>Chrysomeloidea</taxon>
        <taxon>Cerambycidae</taxon>
        <taxon>Lepturinae</taxon>
        <taxon>Rhagiini</taxon>
        <taxon>Rhamnusium</taxon>
    </lineage>
</organism>